<dbReference type="Proteomes" id="UP000316714">
    <property type="component" value="Unassembled WGS sequence"/>
</dbReference>
<comment type="caution">
    <text evidence="2">The sequence shown here is derived from an EMBL/GenBank/DDBJ whole genome shotgun (WGS) entry which is preliminary data.</text>
</comment>
<proteinExistence type="predicted"/>
<name>A0A5C5VCU9_9BACT</name>
<keyword evidence="1" id="KW-0732">Signal</keyword>
<feature type="chain" id="PRO_5022902932" description="Lipoprotein" evidence="1">
    <location>
        <begin position="20"/>
        <end position="62"/>
    </location>
</feature>
<dbReference type="RefSeq" id="WP_146562047.1">
    <property type="nucleotide sequence ID" value="NZ_SIHJ01000001.1"/>
</dbReference>
<keyword evidence="3" id="KW-1185">Reference proteome</keyword>
<evidence type="ECO:0000256" key="1">
    <source>
        <dbReference type="SAM" id="SignalP"/>
    </source>
</evidence>
<dbReference type="EMBL" id="SIHJ01000001">
    <property type="protein sequence ID" value="TWT35689.1"/>
    <property type="molecule type" value="Genomic_DNA"/>
</dbReference>
<evidence type="ECO:0000313" key="2">
    <source>
        <dbReference type="EMBL" id="TWT35689.1"/>
    </source>
</evidence>
<accession>A0A5C5VCU9</accession>
<sequence precursor="true">MRRLTLLAALLLSSSGCYSALFDLFHSRQSPDYFEQRDAYEAKVQAYEDYEQFGGTPSAAIP</sequence>
<reference evidence="2 3" key="1">
    <citation type="submission" date="2019-02" db="EMBL/GenBank/DDBJ databases">
        <title>Deep-cultivation of Planctomycetes and their phenomic and genomic characterization uncovers novel biology.</title>
        <authorList>
            <person name="Wiegand S."/>
            <person name="Jogler M."/>
            <person name="Boedeker C."/>
            <person name="Pinto D."/>
            <person name="Vollmers J."/>
            <person name="Rivas-Marin E."/>
            <person name="Kohn T."/>
            <person name="Peeters S.H."/>
            <person name="Heuer A."/>
            <person name="Rast P."/>
            <person name="Oberbeckmann S."/>
            <person name="Bunk B."/>
            <person name="Jeske O."/>
            <person name="Meyerdierks A."/>
            <person name="Storesund J.E."/>
            <person name="Kallscheuer N."/>
            <person name="Luecker S."/>
            <person name="Lage O.M."/>
            <person name="Pohl T."/>
            <person name="Merkel B.J."/>
            <person name="Hornburger P."/>
            <person name="Mueller R.-W."/>
            <person name="Bruemmer F."/>
            <person name="Labrenz M."/>
            <person name="Spormann A.M."/>
            <person name="Op Den Camp H."/>
            <person name="Overmann J."/>
            <person name="Amann R."/>
            <person name="Jetten M.S.M."/>
            <person name="Mascher T."/>
            <person name="Medema M.H."/>
            <person name="Devos D.P."/>
            <person name="Kaster A.-K."/>
            <person name="Ovreas L."/>
            <person name="Rohde M."/>
            <person name="Galperin M.Y."/>
            <person name="Jogler C."/>
        </authorList>
    </citation>
    <scope>NUCLEOTIDE SEQUENCE [LARGE SCALE GENOMIC DNA]</scope>
    <source>
        <strain evidence="2 3">KOR34</strain>
    </source>
</reference>
<dbReference type="AlphaFoldDB" id="A0A5C5VCU9"/>
<organism evidence="2 3">
    <name type="scientific">Posidoniimonas corsicana</name>
    <dbReference type="NCBI Taxonomy" id="1938618"/>
    <lineage>
        <taxon>Bacteria</taxon>
        <taxon>Pseudomonadati</taxon>
        <taxon>Planctomycetota</taxon>
        <taxon>Planctomycetia</taxon>
        <taxon>Pirellulales</taxon>
        <taxon>Lacipirellulaceae</taxon>
        <taxon>Posidoniimonas</taxon>
    </lineage>
</organism>
<feature type="signal peptide" evidence="1">
    <location>
        <begin position="1"/>
        <end position="19"/>
    </location>
</feature>
<evidence type="ECO:0000313" key="3">
    <source>
        <dbReference type="Proteomes" id="UP000316714"/>
    </source>
</evidence>
<evidence type="ECO:0008006" key="4">
    <source>
        <dbReference type="Google" id="ProtNLM"/>
    </source>
</evidence>
<protein>
    <recommendedName>
        <fullName evidence="4">Lipoprotein</fullName>
    </recommendedName>
</protein>
<dbReference type="PROSITE" id="PS51257">
    <property type="entry name" value="PROKAR_LIPOPROTEIN"/>
    <property type="match status" value="1"/>
</dbReference>
<gene>
    <name evidence="2" type="ORF">KOR34_05830</name>
</gene>